<dbReference type="AlphaFoldDB" id="A0A4Y2XAZ7"/>
<protein>
    <submittedName>
        <fullName evidence="1">Uncharacterized protein</fullName>
    </submittedName>
</protein>
<dbReference type="Proteomes" id="UP000499080">
    <property type="component" value="Unassembled WGS sequence"/>
</dbReference>
<dbReference type="EMBL" id="BGPR01072373">
    <property type="protein sequence ID" value="GBO45317.1"/>
    <property type="molecule type" value="Genomic_DNA"/>
</dbReference>
<evidence type="ECO:0000313" key="2">
    <source>
        <dbReference type="Proteomes" id="UP000499080"/>
    </source>
</evidence>
<comment type="caution">
    <text evidence="1">The sequence shown here is derived from an EMBL/GenBank/DDBJ whole genome shotgun (WGS) entry which is preliminary data.</text>
</comment>
<organism evidence="1 2">
    <name type="scientific">Araneus ventricosus</name>
    <name type="common">Orbweaver spider</name>
    <name type="synonym">Epeira ventricosa</name>
    <dbReference type="NCBI Taxonomy" id="182803"/>
    <lineage>
        <taxon>Eukaryota</taxon>
        <taxon>Metazoa</taxon>
        <taxon>Ecdysozoa</taxon>
        <taxon>Arthropoda</taxon>
        <taxon>Chelicerata</taxon>
        <taxon>Arachnida</taxon>
        <taxon>Araneae</taxon>
        <taxon>Araneomorphae</taxon>
        <taxon>Entelegynae</taxon>
        <taxon>Araneoidea</taxon>
        <taxon>Araneidae</taxon>
        <taxon>Araneus</taxon>
    </lineage>
</organism>
<keyword evidence="2" id="KW-1185">Reference proteome</keyword>
<reference evidence="1 2" key="1">
    <citation type="journal article" date="2019" name="Sci. Rep.">
        <title>Orb-weaving spider Araneus ventricosus genome elucidates the spidroin gene catalogue.</title>
        <authorList>
            <person name="Kono N."/>
            <person name="Nakamura H."/>
            <person name="Ohtoshi R."/>
            <person name="Moran D.A.P."/>
            <person name="Shinohara A."/>
            <person name="Yoshida Y."/>
            <person name="Fujiwara M."/>
            <person name="Mori M."/>
            <person name="Tomita M."/>
            <person name="Arakawa K."/>
        </authorList>
    </citation>
    <scope>NUCLEOTIDE SEQUENCE [LARGE SCALE GENOMIC DNA]</scope>
</reference>
<sequence>MAGRLSVLLVHTSRIRKFTSFDIEYLSQILKKPTGRANLCGETIRKMAKTIFASLKYRRATVVFLTLESQLRRSQVRDPIPPKQFRHICSSGPHKKCPY</sequence>
<accession>A0A4Y2XAZ7</accession>
<name>A0A4Y2XAZ7_ARAVE</name>
<proteinExistence type="predicted"/>
<evidence type="ECO:0000313" key="1">
    <source>
        <dbReference type="EMBL" id="GBO45317.1"/>
    </source>
</evidence>
<gene>
    <name evidence="1" type="ORF">AVEN_274891_1</name>
</gene>